<proteinExistence type="predicted"/>
<evidence type="ECO:0000313" key="3">
    <source>
        <dbReference type="Proteomes" id="UP000001916"/>
    </source>
</evidence>
<gene>
    <name evidence="2" type="ordered locus">Mesil_1772</name>
</gene>
<dbReference type="AlphaFoldDB" id="D7BFU7"/>
<keyword evidence="1" id="KW-0812">Transmembrane</keyword>
<reference evidence="2 3" key="1">
    <citation type="journal article" date="2010" name="Stand. Genomic Sci.">
        <title>Complete genome sequence of Meiothermus silvanus type strain (VI-R2).</title>
        <authorList>
            <person name="Sikorski J."/>
            <person name="Tindall B.J."/>
            <person name="Lowry S."/>
            <person name="Lucas S."/>
            <person name="Nolan M."/>
            <person name="Copeland A."/>
            <person name="Glavina Del Rio T."/>
            <person name="Tice H."/>
            <person name="Cheng J.F."/>
            <person name="Han C."/>
            <person name="Pitluck S."/>
            <person name="Liolios K."/>
            <person name="Ivanova N."/>
            <person name="Mavromatis K."/>
            <person name="Mikhailova N."/>
            <person name="Pati A."/>
            <person name="Goodwin L."/>
            <person name="Chen A."/>
            <person name="Palaniappan K."/>
            <person name="Land M."/>
            <person name="Hauser L."/>
            <person name="Chang Y.J."/>
            <person name="Jeffries C.D."/>
            <person name="Rohde M."/>
            <person name="Goker M."/>
            <person name="Woyke T."/>
            <person name="Bristow J."/>
            <person name="Eisen J.A."/>
            <person name="Markowitz V."/>
            <person name="Hugenholtz P."/>
            <person name="Kyrpides N.C."/>
            <person name="Klenk H.P."/>
            <person name="Lapidus A."/>
        </authorList>
    </citation>
    <scope>NUCLEOTIDE SEQUENCE [LARGE SCALE GENOMIC DNA]</scope>
    <source>
        <strain evidence="3">ATCC 700542 / DSM 9946 / VI-R2</strain>
    </source>
</reference>
<name>D7BFU7_ALLS1</name>
<accession>D7BFU7</accession>
<keyword evidence="1" id="KW-1133">Transmembrane helix</keyword>
<dbReference type="Proteomes" id="UP000001916">
    <property type="component" value="Chromosome"/>
</dbReference>
<sequence>MDTKPWYMSKTVWAALLTGLLGTYQGLDAALNDALPNIPQWVFYVLTGLGLYGLRTADKKIG</sequence>
<protein>
    <recommendedName>
        <fullName evidence="4">Holin</fullName>
    </recommendedName>
</protein>
<organism evidence="2 3">
    <name type="scientific">Allomeiothermus silvanus (strain ATCC 700542 / DSM 9946 / NBRC 106475 / NCIMB 13440 / VI-R2)</name>
    <name type="common">Thermus silvanus</name>
    <dbReference type="NCBI Taxonomy" id="526227"/>
    <lineage>
        <taxon>Bacteria</taxon>
        <taxon>Thermotogati</taxon>
        <taxon>Deinococcota</taxon>
        <taxon>Deinococci</taxon>
        <taxon>Thermales</taxon>
        <taxon>Thermaceae</taxon>
        <taxon>Allomeiothermus</taxon>
    </lineage>
</organism>
<keyword evidence="3" id="KW-1185">Reference proteome</keyword>
<dbReference type="EMBL" id="CP002042">
    <property type="protein sequence ID" value="ADH63650.1"/>
    <property type="molecule type" value="Genomic_DNA"/>
</dbReference>
<dbReference type="KEGG" id="msv:Mesil_1772"/>
<evidence type="ECO:0008006" key="4">
    <source>
        <dbReference type="Google" id="ProtNLM"/>
    </source>
</evidence>
<dbReference type="STRING" id="526227.Mesil_1772"/>
<dbReference type="HOGENOM" id="CLU_2898987_0_0_0"/>
<evidence type="ECO:0000313" key="2">
    <source>
        <dbReference type="EMBL" id="ADH63650.1"/>
    </source>
</evidence>
<dbReference type="RefSeq" id="WP_013158207.1">
    <property type="nucleotide sequence ID" value="NC_014212.1"/>
</dbReference>
<feature type="transmembrane region" description="Helical" evidence="1">
    <location>
        <begin position="38"/>
        <end position="54"/>
    </location>
</feature>
<evidence type="ECO:0000256" key="1">
    <source>
        <dbReference type="SAM" id="Phobius"/>
    </source>
</evidence>
<keyword evidence="1" id="KW-0472">Membrane</keyword>